<evidence type="ECO:0000313" key="4">
    <source>
        <dbReference type="Proteomes" id="UP000708208"/>
    </source>
</evidence>
<name>A0A8J2P870_9HEXA</name>
<sequence length="214" mass="23873">VARSSNVANNDEVVLEVLSQAGHTFQVSNDHGFESTVATDVQKLILEKTEALMRKIDLLDFHVQALIPVQQINVEDLQNIPHIPVTTVEELQKCERFCRQSAVNSKKLAVVLARVGGRSVKEATENVLAELMTDEVAKEYNWAGTKRGPLPKMGIKNTGIVAMIQDSLKNMRQHGRVERAEIEEPIKNWLKNASSRIKRSNKPSESVDNESLVP</sequence>
<dbReference type="AlphaFoldDB" id="A0A8J2P870"/>
<dbReference type="Proteomes" id="UP000708208">
    <property type="component" value="Unassembled WGS sequence"/>
</dbReference>
<protein>
    <recommendedName>
        <fullName evidence="2">DUF4806 domain-containing protein</fullName>
    </recommendedName>
</protein>
<dbReference type="PANTHER" id="PTHR34153:SF2">
    <property type="entry name" value="SI:CH211-262H13.3-RELATED"/>
    <property type="match status" value="1"/>
</dbReference>
<dbReference type="OrthoDB" id="7545960at2759"/>
<organism evidence="3 4">
    <name type="scientific">Allacma fusca</name>
    <dbReference type="NCBI Taxonomy" id="39272"/>
    <lineage>
        <taxon>Eukaryota</taxon>
        <taxon>Metazoa</taxon>
        <taxon>Ecdysozoa</taxon>
        <taxon>Arthropoda</taxon>
        <taxon>Hexapoda</taxon>
        <taxon>Collembola</taxon>
        <taxon>Symphypleona</taxon>
        <taxon>Sminthuridae</taxon>
        <taxon>Allacma</taxon>
    </lineage>
</organism>
<gene>
    <name evidence="3" type="ORF">AFUS01_LOCUS23955</name>
</gene>
<comment type="caution">
    <text evidence="3">The sequence shown here is derived from an EMBL/GenBank/DDBJ whole genome shotgun (WGS) entry which is preliminary data.</text>
</comment>
<feature type="non-terminal residue" evidence="3">
    <location>
        <position position="214"/>
    </location>
</feature>
<dbReference type="PANTHER" id="PTHR34153">
    <property type="entry name" value="SI:CH211-262H13.3-RELATED-RELATED"/>
    <property type="match status" value="1"/>
</dbReference>
<dbReference type="EMBL" id="CAJVCH010293840">
    <property type="protein sequence ID" value="CAG7785323.1"/>
    <property type="molecule type" value="Genomic_DNA"/>
</dbReference>
<keyword evidence="4" id="KW-1185">Reference proteome</keyword>
<feature type="region of interest" description="Disordered" evidence="1">
    <location>
        <begin position="195"/>
        <end position="214"/>
    </location>
</feature>
<reference evidence="3" key="1">
    <citation type="submission" date="2021-06" db="EMBL/GenBank/DDBJ databases">
        <authorList>
            <person name="Hodson N. C."/>
            <person name="Mongue J. A."/>
            <person name="Jaron S. K."/>
        </authorList>
    </citation>
    <scope>NUCLEOTIDE SEQUENCE</scope>
</reference>
<evidence type="ECO:0000256" key="1">
    <source>
        <dbReference type="SAM" id="MobiDB-lite"/>
    </source>
</evidence>
<dbReference type="InterPro" id="IPR032071">
    <property type="entry name" value="DUF4806"/>
</dbReference>
<accession>A0A8J2P870</accession>
<proteinExistence type="predicted"/>
<feature type="domain" description="DUF4806" evidence="2">
    <location>
        <begin position="83"/>
        <end position="160"/>
    </location>
</feature>
<dbReference type="Pfam" id="PF16064">
    <property type="entry name" value="DUF4806"/>
    <property type="match status" value="1"/>
</dbReference>
<evidence type="ECO:0000313" key="3">
    <source>
        <dbReference type="EMBL" id="CAG7785323.1"/>
    </source>
</evidence>
<evidence type="ECO:0000259" key="2">
    <source>
        <dbReference type="Pfam" id="PF16064"/>
    </source>
</evidence>